<evidence type="ECO:0000313" key="2">
    <source>
        <dbReference type="Proteomes" id="UP000199341"/>
    </source>
</evidence>
<name>A0A1H0HFW0_9ACTN</name>
<keyword evidence="2" id="KW-1185">Reference proteome</keyword>
<sequence length="91" mass="10526">MGWSEAEYVGCLEAERRGYAWVMRHHGGLTPEAAWEAALLRYPYEAEGAPYPGLIFHDEAWHWAMLAIHGDRYWVDHPELLEPPAEYEELG</sequence>
<dbReference type="AlphaFoldDB" id="A0A1H0HFW0"/>
<reference evidence="1 2" key="1">
    <citation type="submission" date="2016-10" db="EMBL/GenBank/DDBJ databases">
        <authorList>
            <person name="de Groot N.N."/>
        </authorList>
    </citation>
    <scope>NUCLEOTIDE SEQUENCE [LARGE SCALE GENOMIC DNA]</scope>
    <source>
        <strain evidence="1 2">CGMCC 4.2022</strain>
    </source>
</reference>
<proteinExistence type="predicted"/>
<evidence type="ECO:0000313" key="1">
    <source>
        <dbReference type="EMBL" id="SDO18075.1"/>
    </source>
</evidence>
<dbReference type="RefSeq" id="WP_093785619.1">
    <property type="nucleotide sequence ID" value="NZ_FNIE01000008.1"/>
</dbReference>
<organism evidence="1 2">
    <name type="scientific">Actinacidiphila guanduensis</name>
    <dbReference type="NCBI Taxonomy" id="310781"/>
    <lineage>
        <taxon>Bacteria</taxon>
        <taxon>Bacillati</taxon>
        <taxon>Actinomycetota</taxon>
        <taxon>Actinomycetes</taxon>
        <taxon>Kitasatosporales</taxon>
        <taxon>Streptomycetaceae</taxon>
        <taxon>Actinacidiphila</taxon>
    </lineage>
</organism>
<accession>A0A1H0HFW0</accession>
<dbReference type="OrthoDB" id="6039651at2"/>
<dbReference type="Proteomes" id="UP000199341">
    <property type="component" value="Unassembled WGS sequence"/>
</dbReference>
<dbReference type="EMBL" id="FNIE01000008">
    <property type="protein sequence ID" value="SDO18075.1"/>
    <property type="molecule type" value="Genomic_DNA"/>
</dbReference>
<protein>
    <submittedName>
        <fullName evidence="1">Uncharacterized protein</fullName>
    </submittedName>
</protein>
<gene>
    <name evidence="1" type="ORF">SAMN05216259_10843</name>
</gene>